<dbReference type="Proteomes" id="UP000748025">
    <property type="component" value="Unassembled WGS sequence"/>
</dbReference>
<reference evidence="3" key="1">
    <citation type="journal article" date="2020" name="bioRxiv">
        <title>Whole genome comparisons of ergot fungi reveals the divergence and evolution of species within the genus Claviceps are the result of varying mechanisms driving genome evolution and host range expansion.</title>
        <authorList>
            <person name="Wyka S.A."/>
            <person name="Mondo S.J."/>
            <person name="Liu M."/>
            <person name="Dettman J."/>
            <person name="Nalam V."/>
            <person name="Broders K.D."/>
        </authorList>
    </citation>
    <scope>NUCLEOTIDE SEQUENCE</scope>
    <source>
        <strain evidence="3">CCC 602</strain>
    </source>
</reference>
<feature type="compositionally biased region" description="Basic residues" evidence="1">
    <location>
        <begin position="135"/>
        <end position="144"/>
    </location>
</feature>
<dbReference type="InterPro" id="IPR000467">
    <property type="entry name" value="G_patch_dom"/>
</dbReference>
<dbReference type="SMART" id="SM00443">
    <property type="entry name" value="G_patch"/>
    <property type="match status" value="1"/>
</dbReference>
<accession>A0A9P7SWL3</accession>
<keyword evidence="4" id="KW-1185">Reference proteome</keyword>
<dbReference type="AlphaFoldDB" id="A0A9P7SWL3"/>
<dbReference type="EMBL" id="SRPW01001588">
    <property type="protein sequence ID" value="KAG6000000.1"/>
    <property type="molecule type" value="Genomic_DNA"/>
</dbReference>
<dbReference type="PROSITE" id="PS50174">
    <property type="entry name" value="G_PATCH"/>
    <property type="match status" value="1"/>
</dbReference>
<dbReference type="Pfam" id="PF01585">
    <property type="entry name" value="G-patch"/>
    <property type="match status" value="1"/>
</dbReference>
<comment type="caution">
    <text evidence="3">The sequence shown here is derived from an EMBL/GenBank/DDBJ whole genome shotgun (WGS) entry which is preliminary data.</text>
</comment>
<dbReference type="GO" id="GO:0003676">
    <property type="term" value="F:nucleic acid binding"/>
    <property type="evidence" value="ECO:0007669"/>
    <property type="project" value="InterPro"/>
</dbReference>
<evidence type="ECO:0000256" key="1">
    <source>
        <dbReference type="SAM" id="MobiDB-lite"/>
    </source>
</evidence>
<dbReference type="PANTHER" id="PTHR13288:SF8">
    <property type="entry name" value="SPLICING FACTOR 45"/>
    <property type="match status" value="1"/>
</dbReference>
<gene>
    <name evidence="3" type="ORF">E4U43_001737</name>
</gene>
<feature type="compositionally biased region" description="Pro residues" evidence="1">
    <location>
        <begin position="215"/>
        <end position="249"/>
    </location>
</feature>
<feature type="compositionally biased region" description="Basic and acidic residues" evidence="1">
    <location>
        <begin position="123"/>
        <end position="134"/>
    </location>
</feature>
<dbReference type="InterPro" id="IPR012677">
    <property type="entry name" value="Nucleotide-bd_a/b_plait_sf"/>
</dbReference>
<feature type="region of interest" description="Disordered" evidence="1">
    <location>
        <begin position="394"/>
        <end position="415"/>
    </location>
</feature>
<feature type="compositionally biased region" description="Pro residues" evidence="1">
    <location>
        <begin position="1"/>
        <end position="12"/>
    </location>
</feature>
<feature type="compositionally biased region" description="Gly residues" evidence="1">
    <location>
        <begin position="401"/>
        <end position="413"/>
    </location>
</feature>
<evidence type="ECO:0000313" key="3">
    <source>
        <dbReference type="EMBL" id="KAG6000000.1"/>
    </source>
</evidence>
<sequence>MTPPPPPPPPKAPFSLYDNLLDPKDPAPPATISSAPVLYGQTGSVESRKPLDPALRFQPIRRPPVKQTKPVATFSKAISASKKSLGATETVPNPAPSLSTDPLSSSGPPAKSSLADWTATEEDAWKYGLAEKRQRGGRKKKKKQQNTQLETDWDEIYDPTRPTNIEEYLRSDEKIEEVREWRALLYRHRKRRDESDFSSDEDEADRRSAPLPNQFAPPPSYAFAPPPPSQSPPRPSAAPAPAPAPPPPEESAEDAYARRMALSSTQQPAPPAAPPSLPSHSNISQPPPPSTTDSATISRAPIRYTTQPAQSSPHDDNEDEASSSIPFLGADNDRELPQQDQEQEQQDPPPRSTRPGQSGFAQRLMGKYGWTKGSGLGADESGIVNPLRIQVEKRRKKADADGGGWAEPGGKGKIIGSKRKEEAGKFGTMSDVIVLRNMLENMPDLQAEIADGLGQEIGEECGEKYGRVERLHIDQASRQVFIKFTTQVSALRAVNELDGRNFNGNNIAPKFYDSELFDAGVYHST</sequence>
<dbReference type="OrthoDB" id="5411533at2759"/>
<proteinExistence type="predicted"/>
<feature type="domain" description="G-patch" evidence="2">
    <location>
        <begin position="357"/>
        <end position="408"/>
    </location>
</feature>
<evidence type="ECO:0000313" key="4">
    <source>
        <dbReference type="Proteomes" id="UP000748025"/>
    </source>
</evidence>
<dbReference type="InterPro" id="IPR040052">
    <property type="entry name" value="RBM17"/>
</dbReference>
<feature type="region of interest" description="Disordered" evidence="1">
    <location>
        <begin position="1"/>
        <end position="173"/>
    </location>
</feature>
<organism evidence="3 4">
    <name type="scientific">Claviceps pusilla</name>
    <dbReference type="NCBI Taxonomy" id="123648"/>
    <lineage>
        <taxon>Eukaryota</taxon>
        <taxon>Fungi</taxon>
        <taxon>Dikarya</taxon>
        <taxon>Ascomycota</taxon>
        <taxon>Pezizomycotina</taxon>
        <taxon>Sordariomycetes</taxon>
        <taxon>Hypocreomycetidae</taxon>
        <taxon>Hypocreales</taxon>
        <taxon>Clavicipitaceae</taxon>
        <taxon>Claviceps</taxon>
    </lineage>
</organism>
<dbReference type="GO" id="GO:0071011">
    <property type="term" value="C:precatalytic spliceosome"/>
    <property type="evidence" value="ECO:0007669"/>
    <property type="project" value="TreeGrafter"/>
</dbReference>
<protein>
    <recommendedName>
        <fullName evidence="2">G-patch domain-containing protein</fullName>
    </recommendedName>
</protein>
<dbReference type="SUPFAM" id="SSF54928">
    <property type="entry name" value="RNA-binding domain, RBD"/>
    <property type="match status" value="1"/>
</dbReference>
<dbReference type="PANTHER" id="PTHR13288">
    <property type="entry name" value="SPLICING FACTOR 45 SPF45"/>
    <property type="match status" value="1"/>
</dbReference>
<feature type="region of interest" description="Disordered" evidence="1">
    <location>
        <begin position="186"/>
        <end position="359"/>
    </location>
</feature>
<dbReference type="GO" id="GO:0045292">
    <property type="term" value="P:mRNA cis splicing, via spliceosome"/>
    <property type="evidence" value="ECO:0007669"/>
    <property type="project" value="InterPro"/>
</dbReference>
<feature type="compositionally biased region" description="Pro residues" evidence="1">
    <location>
        <begin position="268"/>
        <end position="277"/>
    </location>
</feature>
<evidence type="ECO:0000259" key="2">
    <source>
        <dbReference type="PROSITE" id="PS50174"/>
    </source>
</evidence>
<feature type="compositionally biased region" description="Polar residues" evidence="1">
    <location>
        <begin position="96"/>
        <end position="107"/>
    </location>
</feature>
<dbReference type="InterPro" id="IPR035979">
    <property type="entry name" value="RBD_domain_sf"/>
</dbReference>
<name>A0A9P7SWL3_9HYPO</name>
<dbReference type="Gene3D" id="3.30.70.330">
    <property type="match status" value="1"/>
</dbReference>